<evidence type="ECO:0000313" key="3">
    <source>
        <dbReference type="Proteomes" id="UP001241988"/>
    </source>
</evidence>
<evidence type="ECO:0000256" key="1">
    <source>
        <dbReference type="SAM" id="Coils"/>
    </source>
</evidence>
<accession>A0ABU0GZL7</accession>
<name>A0ABU0GZL7_9BACL</name>
<protein>
    <submittedName>
        <fullName evidence="2">Uncharacterized protein</fullName>
    </submittedName>
</protein>
<dbReference type="Proteomes" id="UP001241988">
    <property type="component" value="Unassembled WGS sequence"/>
</dbReference>
<dbReference type="RefSeq" id="WP_308788653.1">
    <property type="nucleotide sequence ID" value="NZ_JAUSWB010000012.1"/>
</dbReference>
<keyword evidence="1" id="KW-0175">Coiled coil</keyword>
<reference evidence="2 3" key="1">
    <citation type="submission" date="2023-07" db="EMBL/GenBank/DDBJ databases">
        <title>Genomic Encyclopedia of Type Strains, Phase IV (KMG-IV): sequencing the most valuable type-strain genomes for metagenomic binning, comparative biology and taxonomic classification.</title>
        <authorList>
            <person name="Goeker M."/>
        </authorList>
    </citation>
    <scope>NUCLEOTIDE SEQUENCE [LARGE SCALE GENOMIC DNA]</scope>
    <source>
        <strain evidence="2 3">DSM 16419</strain>
    </source>
</reference>
<feature type="coiled-coil region" evidence="1">
    <location>
        <begin position="16"/>
        <end position="67"/>
    </location>
</feature>
<dbReference type="EMBL" id="JAUSWB010000012">
    <property type="protein sequence ID" value="MDQ0430753.1"/>
    <property type="molecule type" value="Genomic_DNA"/>
</dbReference>
<gene>
    <name evidence="2" type="ORF">QOZ98_003640</name>
</gene>
<comment type="caution">
    <text evidence="2">The sequence shown here is derived from an EMBL/GenBank/DDBJ whole genome shotgun (WGS) entry which is preliminary data.</text>
</comment>
<sequence>MKNVEEAKRLLIAEKLKHYNERLADMERDLQFFYEESKDDDESLEIIVDLQDKVKQLKAIKNRENHETVI</sequence>
<proteinExistence type="predicted"/>
<evidence type="ECO:0000313" key="2">
    <source>
        <dbReference type="EMBL" id="MDQ0430753.1"/>
    </source>
</evidence>
<organism evidence="2 3">
    <name type="scientific">Planomicrobium stackebrandtii</name>
    <dbReference type="NCBI Taxonomy" id="253160"/>
    <lineage>
        <taxon>Bacteria</taxon>
        <taxon>Bacillati</taxon>
        <taxon>Bacillota</taxon>
        <taxon>Bacilli</taxon>
        <taxon>Bacillales</taxon>
        <taxon>Caryophanaceae</taxon>
        <taxon>Planomicrobium</taxon>
    </lineage>
</organism>
<keyword evidence="3" id="KW-1185">Reference proteome</keyword>